<dbReference type="KEGG" id="sqz:FQU76_20890"/>
<dbReference type="PRINTS" id="PR00412">
    <property type="entry name" value="EPOXHYDRLASE"/>
</dbReference>
<feature type="domain" description="AB hydrolase-1" evidence="2">
    <location>
        <begin position="49"/>
        <end position="174"/>
    </location>
</feature>
<dbReference type="PRINTS" id="PR00111">
    <property type="entry name" value="ABHYDROLASE"/>
</dbReference>
<name>A0A5B8IJ25_9ACTN</name>
<protein>
    <submittedName>
        <fullName evidence="3">Alpha/beta hydrolase</fullName>
    </submittedName>
</protein>
<dbReference type="OrthoDB" id="3507586at2"/>
<dbReference type="SUPFAM" id="SSF53474">
    <property type="entry name" value="alpha/beta-Hydrolases"/>
    <property type="match status" value="1"/>
</dbReference>
<gene>
    <name evidence="3" type="ORF">FQU76_20890</name>
</gene>
<dbReference type="InterPro" id="IPR029058">
    <property type="entry name" value="AB_hydrolase_fold"/>
</dbReference>
<reference evidence="3 4" key="1">
    <citation type="submission" date="2019-07" db="EMBL/GenBank/DDBJ databases">
        <authorList>
            <person name="Zhu P."/>
        </authorList>
    </citation>
    <scope>NUCLEOTIDE SEQUENCE [LARGE SCALE GENOMIC DNA]</scope>
    <source>
        <strain evidence="3 4">SSL-25</strain>
    </source>
</reference>
<dbReference type="AlphaFoldDB" id="A0A5B8IJ25"/>
<evidence type="ECO:0000256" key="1">
    <source>
        <dbReference type="ARBA" id="ARBA00022801"/>
    </source>
</evidence>
<evidence type="ECO:0000313" key="3">
    <source>
        <dbReference type="EMBL" id="QDY78558.1"/>
    </source>
</evidence>
<keyword evidence="1 3" id="KW-0378">Hydrolase</keyword>
<evidence type="ECO:0000313" key="4">
    <source>
        <dbReference type="Proteomes" id="UP000320580"/>
    </source>
</evidence>
<proteinExistence type="predicted"/>
<dbReference type="EMBL" id="CP042266">
    <property type="protein sequence ID" value="QDY78558.1"/>
    <property type="molecule type" value="Genomic_DNA"/>
</dbReference>
<dbReference type="InterPro" id="IPR000639">
    <property type="entry name" value="Epox_hydrolase-like"/>
</dbReference>
<dbReference type="RefSeq" id="WP_146481870.1">
    <property type="nucleotide sequence ID" value="NZ_CP042266.1"/>
</dbReference>
<dbReference type="Proteomes" id="UP000320580">
    <property type="component" value="Chromosome"/>
</dbReference>
<keyword evidence="4" id="KW-1185">Reference proteome</keyword>
<dbReference type="GO" id="GO:0016787">
    <property type="term" value="F:hydrolase activity"/>
    <property type="evidence" value="ECO:0007669"/>
    <property type="project" value="UniProtKB-KW"/>
</dbReference>
<sequence length="318" mass="34851">MSASRPAPTTAPDLSDEALVRRLGTGFTSNRAEVNGVELHYVEGGTGDPLILLGGWPQTWWQWNKVLPELARDYRVIAVDLRGQGSSGKPAGGYDKKTLADDIHALLQHLGIESAHIVGHDIGAMVAYAHAANHPAATRRIALLDVPHPEPTLSALTLLPGPGQHTDSVVEDGDHIYLWWFALNQVRGLPEQLLAGRARFLVDWLADYMTVDPASVDDFSRRVYARAYDTPDAIRAGNGWYQTFNRDIEDAASYEPVTAPILALANTRNQGHLDYLRKVVTAQGTDVTVTPIADSGHYLAEEQPRAVLDALTAFLRRR</sequence>
<dbReference type="PANTHER" id="PTHR43329">
    <property type="entry name" value="EPOXIDE HYDROLASE"/>
    <property type="match status" value="1"/>
</dbReference>
<dbReference type="InterPro" id="IPR000073">
    <property type="entry name" value="AB_hydrolase_1"/>
</dbReference>
<dbReference type="Gene3D" id="3.40.50.1820">
    <property type="entry name" value="alpha/beta hydrolase"/>
    <property type="match status" value="1"/>
</dbReference>
<evidence type="ECO:0000259" key="2">
    <source>
        <dbReference type="Pfam" id="PF00561"/>
    </source>
</evidence>
<organism evidence="3 4">
    <name type="scientific">Streptomyces qinzhouensis</name>
    <dbReference type="NCBI Taxonomy" id="2599401"/>
    <lineage>
        <taxon>Bacteria</taxon>
        <taxon>Bacillati</taxon>
        <taxon>Actinomycetota</taxon>
        <taxon>Actinomycetes</taxon>
        <taxon>Kitasatosporales</taxon>
        <taxon>Streptomycetaceae</taxon>
        <taxon>Streptomyces</taxon>
    </lineage>
</organism>
<accession>A0A5B8IJ25</accession>
<dbReference type="Pfam" id="PF00561">
    <property type="entry name" value="Abhydrolase_1"/>
    <property type="match status" value="1"/>
</dbReference>